<sequence>MLSPIISDNYTLYNSERNNYRVDEKVNVNTAQQIERINRYFQIEQLKQNSDSIRDGFQESILLSLRNSKNCMLPCFNTIADESIRPEGSIIVIDIGGSTLRICIVQFEEGNTAICKVNRSWTIHDSNKHFSRSFFGWVINKFRGVIDTNDELLKNASGRLRVGITWSFPIIQNKSARNGIVSDLGKGFSISDEFRGEDLKVIFETCFDREGIQIEVCSIVNDSASVLISGSYFNNSKIALVQGTGMNSSFLIDSSYLSRFKRTVPGESVIINSEASFLGYHLFKYITPIDLKLNSLWEKISDYNLEPPHMTTSYGVFQPLELLTAGRYIPELVRLMAIEIGVLKMLTLYTEPYSLTGENLIRFYNKDLLVKVITDAVIERASIVLVAYLKALLRVLSIDTNTNYTTGNRTLTEISVVGSMLQYFPGYRARVEALLPPTVTLTFLQDSSIYGAAIAAYVNEARM</sequence>
<dbReference type="GO" id="GO:0004340">
    <property type="term" value="F:glucokinase activity"/>
    <property type="evidence" value="ECO:0007669"/>
    <property type="project" value="TreeGrafter"/>
</dbReference>
<accession>A0A4T0WUL0</accession>
<dbReference type="GO" id="GO:0001678">
    <property type="term" value="P:intracellular glucose homeostasis"/>
    <property type="evidence" value="ECO:0007669"/>
    <property type="project" value="InterPro"/>
</dbReference>
<proteinExistence type="inferred from homology"/>
<dbReference type="Proteomes" id="UP000307173">
    <property type="component" value="Unassembled WGS sequence"/>
</dbReference>
<feature type="domain" description="Hexokinase N-terminal" evidence="7">
    <location>
        <begin position="35"/>
        <end position="232"/>
    </location>
</feature>
<dbReference type="GO" id="GO:0006006">
    <property type="term" value="P:glucose metabolic process"/>
    <property type="evidence" value="ECO:0007669"/>
    <property type="project" value="TreeGrafter"/>
</dbReference>
<evidence type="ECO:0000256" key="4">
    <source>
        <dbReference type="ARBA" id="ARBA00022777"/>
    </source>
</evidence>
<dbReference type="CDD" id="cd24000">
    <property type="entry name" value="ASKHA_NBD_HK"/>
    <property type="match status" value="1"/>
</dbReference>
<protein>
    <recommendedName>
        <fullName evidence="6">Phosphotransferase</fullName>
        <ecNumber evidence="6">2.7.1.-</ecNumber>
    </recommendedName>
</protein>
<dbReference type="Gene3D" id="3.30.420.40">
    <property type="match status" value="1"/>
</dbReference>
<organism evidence="9 10">
    <name type="scientific">Pichia inconspicua</name>
    <dbReference type="NCBI Taxonomy" id="52247"/>
    <lineage>
        <taxon>Eukaryota</taxon>
        <taxon>Fungi</taxon>
        <taxon>Dikarya</taxon>
        <taxon>Ascomycota</taxon>
        <taxon>Saccharomycotina</taxon>
        <taxon>Pichiomycetes</taxon>
        <taxon>Pichiales</taxon>
        <taxon>Pichiaceae</taxon>
        <taxon>Pichia</taxon>
    </lineage>
</organism>
<keyword evidence="3 6" id="KW-0547">Nucleotide-binding</keyword>
<dbReference type="UniPathway" id="UPA00109">
    <property type="reaction ID" value="UER00180"/>
</dbReference>
<feature type="domain" description="Hexokinase C-terminal" evidence="8">
    <location>
        <begin position="369"/>
        <end position="457"/>
    </location>
</feature>
<reference evidence="9 10" key="1">
    <citation type="journal article" date="2019" name="Front. Genet.">
        <title>Whole-Genome Sequencing of the Opportunistic Yeast Pathogen Candida inconspicua Uncovers Its Hybrid Origin.</title>
        <authorList>
            <person name="Mixao V."/>
            <person name="Hansen A.P."/>
            <person name="Saus E."/>
            <person name="Boekhout T."/>
            <person name="Lass-Florl C."/>
            <person name="Gabaldon T."/>
        </authorList>
    </citation>
    <scope>NUCLEOTIDE SEQUENCE [LARGE SCALE GENOMIC DNA]</scope>
    <source>
        <strain evidence="9 10">CBS 180</strain>
    </source>
</reference>
<dbReference type="InterPro" id="IPR022672">
    <property type="entry name" value="Hexokinase_N"/>
</dbReference>
<keyword evidence="10" id="KW-1185">Reference proteome</keyword>
<dbReference type="EMBL" id="SELW01000681">
    <property type="protein sequence ID" value="TID13181.1"/>
    <property type="molecule type" value="Genomic_DNA"/>
</dbReference>
<keyword evidence="4 6" id="KW-0418">Kinase</keyword>
<evidence type="ECO:0000259" key="8">
    <source>
        <dbReference type="Pfam" id="PF03727"/>
    </source>
</evidence>
<evidence type="ECO:0000313" key="9">
    <source>
        <dbReference type="EMBL" id="TID13181.1"/>
    </source>
</evidence>
<dbReference type="STRING" id="52247.A0A4T0WUL0"/>
<dbReference type="GO" id="GO:0005524">
    <property type="term" value="F:ATP binding"/>
    <property type="evidence" value="ECO:0007669"/>
    <property type="project" value="UniProtKB-UniRule"/>
</dbReference>
<evidence type="ECO:0000256" key="1">
    <source>
        <dbReference type="ARBA" id="ARBA00009225"/>
    </source>
</evidence>
<dbReference type="PANTHER" id="PTHR19443">
    <property type="entry name" value="HEXOKINASE"/>
    <property type="match status" value="1"/>
</dbReference>
<evidence type="ECO:0000256" key="5">
    <source>
        <dbReference type="ARBA" id="ARBA00022840"/>
    </source>
</evidence>
<gene>
    <name evidence="9" type="ORF">CANINC_005037</name>
</gene>
<dbReference type="GO" id="GO:0006096">
    <property type="term" value="P:glycolytic process"/>
    <property type="evidence" value="ECO:0007669"/>
    <property type="project" value="UniProtKB-UniPathway"/>
</dbReference>
<dbReference type="PANTHER" id="PTHR19443:SF24">
    <property type="entry name" value="PHOSPHOTRANSFERASE"/>
    <property type="match status" value="1"/>
</dbReference>
<evidence type="ECO:0000256" key="2">
    <source>
        <dbReference type="ARBA" id="ARBA00022679"/>
    </source>
</evidence>
<dbReference type="InterPro" id="IPR022673">
    <property type="entry name" value="Hexokinase_C"/>
</dbReference>
<dbReference type="PRINTS" id="PR00475">
    <property type="entry name" value="HEXOKINASE"/>
</dbReference>
<evidence type="ECO:0000256" key="6">
    <source>
        <dbReference type="RuleBase" id="RU362007"/>
    </source>
</evidence>
<keyword evidence="6" id="KW-0324">Glycolysis</keyword>
<dbReference type="GO" id="GO:0005739">
    <property type="term" value="C:mitochondrion"/>
    <property type="evidence" value="ECO:0007669"/>
    <property type="project" value="TreeGrafter"/>
</dbReference>
<keyword evidence="5 6" id="KW-0067">ATP-binding</keyword>
<evidence type="ECO:0000313" key="10">
    <source>
        <dbReference type="Proteomes" id="UP000307173"/>
    </source>
</evidence>
<dbReference type="InterPro" id="IPR043129">
    <property type="entry name" value="ATPase_NBD"/>
</dbReference>
<feature type="domain" description="Hexokinase C-terminal" evidence="8">
    <location>
        <begin position="237"/>
        <end position="360"/>
    </location>
</feature>
<dbReference type="GO" id="GO:0008865">
    <property type="term" value="F:fructokinase activity"/>
    <property type="evidence" value="ECO:0007669"/>
    <property type="project" value="TreeGrafter"/>
</dbReference>
<name>A0A4T0WUL0_9ASCO</name>
<dbReference type="PROSITE" id="PS51748">
    <property type="entry name" value="HEXOKINASE_2"/>
    <property type="match status" value="1"/>
</dbReference>
<dbReference type="Pfam" id="PF00349">
    <property type="entry name" value="Hexokinase_1"/>
    <property type="match status" value="1"/>
</dbReference>
<dbReference type="OrthoDB" id="419537at2759"/>
<dbReference type="SUPFAM" id="SSF53067">
    <property type="entry name" value="Actin-like ATPase domain"/>
    <property type="match status" value="2"/>
</dbReference>
<dbReference type="Gene3D" id="3.40.367.20">
    <property type="match status" value="2"/>
</dbReference>
<evidence type="ECO:0000259" key="7">
    <source>
        <dbReference type="Pfam" id="PF00349"/>
    </source>
</evidence>
<dbReference type="Pfam" id="PF03727">
    <property type="entry name" value="Hexokinase_2"/>
    <property type="match status" value="2"/>
</dbReference>
<comment type="similarity">
    <text evidence="1 6">Belongs to the hexokinase family.</text>
</comment>
<dbReference type="AlphaFoldDB" id="A0A4T0WUL0"/>
<keyword evidence="2 6" id="KW-0808">Transferase</keyword>
<dbReference type="InterPro" id="IPR001312">
    <property type="entry name" value="Hexokinase"/>
</dbReference>
<comment type="caution">
    <text evidence="9">The sequence shown here is derived from an EMBL/GenBank/DDBJ whole genome shotgun (WGS) entry which is preliminary data.</text>
</comment>
<dbReference type="GO" id="GO:0005829">
    <property type="term" value="C:cytosol"/>
    <property type="evidence" value="ECO:0007669"/>
    <property type="project" value="TreeGrafter"/>
</dbReference>
<dbReference type="GO" id="GO:0006013">
    <property type="term" value="P:mannose metabolic process"/>
    <property type="evidence" value="ECO:0007669"/>
    <property type="project" value="TreeGrafter"/>
</dbReference>
<dbReference type="GO" id="GO:0005536">
    <property type="term" value="F:D-glucose binding"/>
    <property type="evidence" value="ECO:0007669"/>
    <property type="project" value="InterPro"/>
</dbReference>
<dbReference type="EC" id="2.7.1.-" evidence="6"/>
<evidence type="ECO:0000256" key="3">
    <source>
        <dbReference type="ARBA" id="ARBA00022741"/>
    </source>
</evidence>
<dbReference type="GO" id="GO:0019158">
    <property type="term" value="F:mannokinase activity"/>
    <property type="evidence" value="ECO:0007669"/>
    <property type="project" value="TreeGrafter"/>
</dbReference>